<dbReference type="Gene3D" id="1.10.260.40">
    <property type="entry name" value="lambda repressor-like DNA-binding domains"/>
    <property type="match status" value="1"/>
</dbReference>
<gene>
    <name evidence="3" type="ORF">A2782_00470</name>
</gene>
<sequence>MVHGGMTVYEAAQEIGVDPIIAQLRLPDLCVTAPPSVVAPTPIPAMLPGVLRRMVVCVVPVPAYDQLRSSGNILHAAASALCAGLSQPLPEQAKGKSLVSRRPLAVPVPAEACRPLLNLAREHFGGDYHRAGGWAIARGVGMALLLPSKDDLVQPCPAPVVVAAPQQPPAPPARTFAPPRRRPDTRAPLPDDSSVPNGDELRTRREALGLSQRDLAAAGGFSRGLVAEIERGRRRHILTRLRMSETLVALERDCPSAPLASPELEPVLTAEPEPTAQ</sequence>
<dbReference type="Proteomes" id="UP000177967">
    <property type="component" value="Unassembled WGS sequence"/>
</dbReference>
<dbReference type="InterPro" id="IPR010982">
    <property type="entry name" value="Lambda_DNA-bd_dom_sf"/>
</dbReference>
<dbReference type="CDD" id="cd00093">
    <property type="entry name" value="HTH_XRE"/>
    <property type="match status" value="1"/>
</dbReference>
<comment type="caution">
    <text evidence="3">The sequence shown here is derived from an EMBL/GenBank/DDBJ whole genome shotgun (WGS) entry which is preliminary data.</text>
</comment>
<dbReference type="Pfam" id="PF01381">
    <property type="entry name" value="HTH_3"/>
    <property type="match status" value="1"/>
</dbReference>
<dbReference type="InterPro" id="IPR001387">
    <property type="entry name" value="Cro/C1-type_HTH"/>
</dbReference>
<organism evidence="3 4">
    <name type="scientific">Candidatus Blackburnbacteria bacterium RIFCSPHIGHO2_01_FULL_43_15b</name>
    <dbReference type="NCBI Taxonomy" id="1797513"/>
    <lineage>
        <taxon>Bacteria</taxon>
        <taxon>Candidatus Blackburniibacteriota</taxon>
    </lineage>
</organism>
<name>A0A1G1UYP0_9BACT</name>
<dbReference type="SMART" id="SM00530">
    <property type="entry name" value="HTH_XRE"/>
    <property type="match status" value="1"/>
</dbReference>
<evidence type="ECO:0000259" key="2">
    <source>
        <dbReference type="PROSITE" id="PS50943"/>
    </source>
</evidence>
<dbReference type="EMBL" id="MHBW01000030">
    <property type="protein sequence ID" value="OGY08238.1"/>
    <property type="molecule type" value="Genomic_DNA"/>
</dbReference>
<feature type="domain" description="HTH cro/C1-type" evidence="2">
    <location>
        <begin position="201"/>
        <end position="235"/>
    </location>
</feature>
<evidence type="ECO:0000313" key="3">
    <source>
        <dbReference type="EMBL" id="OGY08238.1"/>
    </source>
</evidence>
<evidence type="ECO:0000313" key="4">
    <source>
        <dbReference type="Proteomes" id="UP000177967"/>
    </source>
</evidence>
<dbReference type="PROSITE" id="PS50943">
    <property type="entry name" value="HTH_CROC1"/>
    <property type="match status" value="1"/>
</dbReference>
<dbReference type="STRING" id="1797513.A2782_00470"/>
<evidence type="ECO:0000256" key="1">
    <source>
        <dbReference type="SAM" id="MobiDB-lite"/>
    </source>
</evidence>
<dbReference type="GO" id="GO:0003677">
    <property type="term" value="F:DNA binding"/>
    <property type="evidence" value="ECO:0007669"/>
    <property type="project" value="InterPro"/>
</dbReference>
<proteinExistence type="predicted"/>
<dbReference type="AlphaFoldDB" id="A0A1G1UYP0"/>
<dbReference type="SUPFAM" id="SSF47413">
    <property type="entry name" value="lambda repressor-like DNA-binding domains"/>
    <property type="match status" value="1"/>
</dbReference>
<feature type="region of interest" description="Disordered" evidence="1">
    <location>
        <begin position="256"/>
        <end position="277"/>
    </location>
</feature>
<accession>A0A1G1UYP0</accession>
<protein>
    <recommendedName>
        <fullName evidence="2">HTH cro/C1-type domain-containing protein</fullName>
    </recommendedName>
</protein>
<reference evidence="3 4" key="1">
    <citation type="journal article" date="2016" name="Nat. Commun.">
        <title>Thousands of microbial genomes shed light on interconnected biogeochemical processes in an aquifer system.</title>
        <authorList>
            <person name="Anantharaman K."/>
            <person name="Brown C.T."/>
            <person name="Hug L.A."/>
            <person name="Sharon I."/>
            <person name="Castelle C.J."/>
            <person name="Probst A.J."/>
            <person name="Thomas B.C."/>
            <person name="Singh A."/>
            <person name="Wilkins M.J."/>
            <person name="Karaoz U."/>
            <person name="Brodie E.L."/>
            <person name="Williams K.H."/>
            <person name="Hubbard S.S."/>
            <person name="Banfield J.F."/>
        </authorList>
    </citation>
    <scope>NUCLEOTIDE SEQUENCE [LARGE SCALE GENOMIC DNA]</scope>
</reference>
<feature type="region of interest" description="Disordered" evidence="1">
    <location>
        <begin position="163"/>
        <end position="200"/>
    </location>
</feature>